<dbReference type="EMBL" id="JBAKAZ010000023">
    <property type="protein sequence ID" value="MEL0629469.1"/>
    <property type="molecule type" value="Genomic_DNA"/>
</dbReference>
<reference evidence="7 8" key="1">
    <citation type="submission" date="2024-02" db="EMBL/GenBank/DDBJ databases">
        <title>Bacteria isolated from the canopy kelp, Nereocystis luetkeana.</title>
        <authorList>
            <person name="Pfister C.A."/>
            <person name="Younker I.T."/>
            <person name="Light S.H."/>
        </authorList>
    </citation>
    <scope>NUCLEOTIDE SEQUENCE [LARGE SCALE GENOMIC DNA]</scope>
    <source>
        <strain evidence="7 8">TI.1.05</strain>
    </source>
</reference>
<evidence type="ECO:0000256" key="3">
    <source>
        <dbReference type="ARBA" id="ARBA00022692"/>
    </source>
</evidence>
<evidence type="ECO:0000313" key="7">
    <source>
        <dbReference type="EMBL" id="MEL0629469.1"/>
    </source>
</evidence>
<sequence>MTDSSENNNNKNEAIQKASEPDEYKVTYSTLTKKQHMALLVKHSLQLILGFLIIMLFLSLAKMIVSYFDSTFPGSILGMLMLFLALSLGVVKLSWVEFTGNLVLKYLALLFIPIGVGLINYFDLIAAHWLVIVFSLFFTTLFTLFMVGHCYQWLAGEKE</sequence>
<protein>
    <submittedName>
        <fullName evidence="7">CidA/LrgA family protein</fullName>
    </submittedName>
</protein>
<keyword evidence="8" id="KW-1185">Reference proteome</keyword>
<organism evidence="7 8">
    <name type="scientific">Psychromonas aquatilis</name>
    <dbReference type="NCBI Taxonomy" id="2005072"/>
    <lineage>
        <taxon>Bacteria</taxon>
        <taxon>Pseudomonadati</taxon>
        <taxon>Pseudomonadota</taxon>
        <taxon>Gammaproteobacteria</taxon>
        <taxon>Alteromonadales</taxon>
        <taxon>Psychromonadaceae</taxon>
        <taxon>Psychromonas</taxon>
    </lineage>
</organism>
<name>A0ABU9GQ91_9GAMM</name>
<dbReference type="RefSeq" id="WP_341597478.1">
    <property type="nucleotide sequence ID" value="NZ_JBAKAZ010000023.1"/>
</dbReference>
<comment type="caution">
    <text evidence="7">The sequence shown here is derived from an EMBL/GenBank/DDBJ whole genome shotgun (WGS) entry which is preliminary data.</text>
</comment>
<dbReference type="InterPro" id="IPR005538">
    <property type="entry name" value="LrgA/CidA"/>
</dbReference>
<dbReference type="PANTHER" id="PTHR33931:SF5">
    <property type="entry name" value="UPF0299 MEMBRANE PROTEIN YOHJ"/>
    <property type="match status" value="1"/>
</dbReference>
<evidence type="ECO:0000256" key="5">
    <source>
        <dbReference type="ARBA" id="ARBA00023136"/>
    </source>
</evidence>
<keyword evidence="2" id="KW-1003">Cell membrane</keyword>
<keyword evidence="3 6" id="KW-0812">Transmembrane</keyword>
<evidence type="ECO:0000256" key="1">
    <source>
        <dbReference type="ARBA" id="ARBA00004651"/>
    </source>
</evidence>
<keyword evidence="4 6" id="KW-1133">Transmembrane helix</keyword>
<comment type="subcellular location">
    <subcellularLocation>
        <location evidence="1">Cell membrane</location>
        <topology evidence="1">Multi-pass membrane protein</topology>
    </subcellularLocation>
</comment>
<feature type="transmembrane region" description="Helical" evidence="6">
    <location>
        <begin position="128"/>
        <end position="154"/>
    </location>
</feature>
<dbReference type="PANTHER" id="PTHR33931">
    <property type="entry name" value="HOLIN-LIKE PROTEIN CIDA-RELATED"/>
    <property type="match status" value="1"/>
</dbReference>
<accession>A0ABU9GQ91</accession>
<evidence type="ECO:0000256" key="4">
    <source>
        <dbReference type="ARBA" id="ARBA00022989"/>
    </source>
</evidence>
<gene>
    <name evidence="7" type="ORF">V6256_07600</name>
</gene>
<evidence type="ECO:0000256" key="2">
    <source>
        <dbReference type="ARBA" id="ARBA00022475"/>
    </source>
</evidence>
<dbReference type="Pfam" id="PF03788">
    <property type="entry name" value="LrgA"/>
    <property type="match status" value="1"/>
</dbReference>
<proteinExistence type="predicted"/>
<feature type="transmembrane region" description="Helical" evidence="6">
    <location>
        <begin position="44"/>
        <end position="65"/>
    </location>
</feature>
<evidence type="ECO:0000256" key="6">
    <source>
        <dbReference type="SAM" id="Phobius"/>
    </source>
</evidence>
<dbReference type="Proteomes" id="UP001369082">
    <property type="component" value="Unassembled WGS sequence"/>
</dbReference>
<keyword evidence="5 6" id="KW-0472">Membrane</keyword>
<evidence type="ECO:0000313" key="8">
    <source>
        <dbReference type="Proteomes" id="UP001369082"/>
    </source>
</evidence>
<feature type="transmembrane region" description="Helical" evidence="6">
    <location>
        <begin position="103"/>
        <end position="122"/>
    </location>
</feature>
<feature type="transmembrane region" description="Helical" evidence="6">
    <location>
        <begin position="71"/>
        <end position="91"/>
    </location>
</feature>